<reference evidence="6" key="1">
    <citation type="submission" date="2025-08" db="UniProtKB">
        <authorList>
            <consortium name="RefSeq"/>
        </authorList>
    </citation>
    <scope>IDENTIFICATION</scope>
    <source>
        <tissue evidence="6">Leaves</tissue>
    </source>
</reference>
<dbReference type="KEGG" id="jre:109000445"/>
<dbReference type="FunCoup" id="A0A2I4FMJ9">
    <property type="interactions" value="54"/>
</dbReference>
<evidence type="ECO:0000256" key="1">
    <source>
        <dbReference type="ARBA" id="ARBA00004123"/>
    </source>
</evidence>
<dbReference type="Gramene" id="Jr08_10860_p1">
    <property type="protein sequence ID" value="cds.Jr08_10860_p1"/>
    <property type="gene ID" value="Jr08_10860"/>
</dbReference>
<feature type="compositionally biased region" description="Basic and acidic residues" evidence="4">
    <location>
        <begin position="117"/>
        <end position="143"/>
    </location>
</feature>
<organism evidence="5 6">
    <name type="scientific">Juglans regia</name>
    <name type="common">English walnut</name>
    <dbReference type="NCBI Taxonomy" id="51240"/>
    <lineage>
        <taxon>Eukaryota</taxon>
        <taxon>Viridiplantae</taxon>
        <taxon>Streptophyta</taxon>
        <taxon>Embryophyta</taxon>
        <taxon>Tracheophyta</taxon>
        <taxon>Spermatophyta</taxon>
        <taxon>Magnoliopsida</taxon>
        <taxon>eudicotyledons</taxon>
        <taxon>Gunneridae</taxon>
        <taxon>Pentapetalae</taxon>
        <taxon>rosids</taxon>
        <taxon>fabids</taxon>
        <taxon>Fagales</taxon>
        <taxon>Juglandaceae</taxon>
        <taxon>Juglans</taxon>
    </lineage>
</organism>
<comment type="subcellular location">
    <subcellularLocation>
        <location evidence="1">Nucleus</location>
    </subcellularLocation>
</comment>
<dbReference type="GO" id="GO:0005634">
    <property type="term" value="C:nucleus"/>
    <property type="evidence" value="ECO:0007669"/>
    <property type="project" value="UniProtKB-SubCell"/>
</dbReference>
<keyword evidence="5" id="KW-1185">Reference proteome</keyword>
<dbReference type="PANTHER" id="PTHR33669">
    <property type="entry name" value="PROTEIN NEGATIVE REGULATOR OF RESISTANCE"/>
    <property type="match status" value="1"/>
</dbReference>
<evidence type="ECO:0000256" key="3">
    <source>
        <dbReference type="ARBA" id="ARBA00023242"/>
    </source>
</evidence>
<name>A0A2I4FMJ9_JUGRE</name>
<evidence type="ECO:0000256" key="4">
    <source>
        <dbReference type="SAM" id="MobiDB-lite"/>
    </source>
</evidence>
<dbReference type="OrthoDB" id="1304316at2759"/>
<dbReference type="InterPro" id="IPR031425">
    <property type="entry name" value="NPR1/NH1-interacting"/>
</dbReference>
<proteinExistence type="inferred from homology"/>
<dbReference type="Pfam" id="PF15699">
    <property type="entry name" value="NPR1_interact"/>
    <property type="match status" value="1"/>
</dbReference>
<feature type="region of interest" description="Disordered" evidence="4">
    <location>
        <begin position="1"/>
        <end position="24"/>
    </location>
</feature>
<dbReference type="AlphaFoldDB" id="A0A2I4FMJ9"/>
<gene>
    <name evidence="6" type="primary">LOC109000445</name>
</gene>
<evidence type="ECO:0000313" key="5">
    <source>
        <dbReference type="Proteomes" id="UP000235220"/>
    </source>
</evidence>
<dbReference type="RefSeq" id="XP_018832853.1">
    <property type="nucleotide sequence ID" value="XM_018977308.2"/>
</dbReference>
<dbReference type="GO" id="GO:0010112">
    <property type="term" value="P:regulation of systemic acquired resistance"/>
    <property type="evidence" value="ECO:0007669"/>
    <property type="project" value="InterPro"/>
</dbReference>
<dbReference type="STRING" id="51240.A0A2I4FMJ9"/>
<comment type="similarity">
    <text evidence="2">Belongs to the NPR1-interactor family.</text>
</comment>
<dbReference type="GeneID" id="109000445"/>
<keyword evidence="3" id="KW-0539">Nucleus</keyword>
<accession>A0A2I4FMJ9</accession>
<protein>
    <submittedName>
        <fullName evidence="6">Protein NIM1-INTERACTING 3-like</fullName>
    </submittedName>
</protein>
<sequence>MELGTASKKRKICHDVGDHQEEDDEQKMEKFYALIKNLCEARESLMMNGSKALNGIAGNKMLRKQKKIEEDKKKFAAWKPSFQPEDFMEDQTALHNKVVVVVPPAHVAMSSFVGSAQREELADHQKENTDHEEGLELDLRLSL</sequence>
<evidence type="ECO:0000313" key="6">
    <source>
        <dbReference type="RefSeq" id="XP_018832853.1"/>
    </source>
</evidence>
<evidence type="ECO:0000256" key="2">
    <source>
        <dbReference type="ARBA" id="ARBA00009937"/>
    </source>
</evidence>
<feature type="region of interest" description="Disordered" evidence="4">
    <location>
        <begin position="116"/>
        <end position="143"/>
    </location>
</feature>
<dbReference type="PANTHER" id="PTHR33669:SF14">
    <property type="entry name" value="NRR REPRESSOR HOMOLOG 3"/>
    <property type="match status" value="1"/>
</dbReference>
<dbReference type="Proteomes" id="UP000235220">
    <property type="component" value="Chromosome 8"/>
</dbReference>